<evidence type="ECO:0000256" key="1">
    <source>
        <dbReference type="SAM" id="MobiDB-lite"/>
    </source>
</evidence>
<proteinExistence type="predicted"/>
<protein>
    <submittedName>
        <fullName evidence="2">Uncharacterized protein</fullName>
    </submittedName>
</protein>
<evidence type="ECO:0000313" key="4">
    <source>
        <dbReference type="Proteomes" id="UP000078240"/>
    </source>
</evidence>
<organism evidence="2 4">
    <name type="scientific">Purpureocillium lilacinum</name>
    <name type="common">Paecilomyces lilacinus</name>
    <dbReference type="NCBI Taxonomy" id="33203"/>
    <lineage>
        <taxon>Eukaryota</taxon>
        <taxon>Fungi</taxon>
        <taxon>Dikarya</taxon>
        <taxon>Ascomycota</taxon>
        <taxon>Pezizomycotina</taxon>
        <taxon>Sordariomycetes</taxon>
        <taxon>Hypocreomycetidae</taxon>
        <taxon>Hypocreales</taxon>
        <taxon>Ophiocordycipitaceae</taxon>
        <taxon>Purpureocillium</taxon>
    </lineage>
</organism>
<name>A0A179GM97_PURLI</name>
<comment type="caution">
    <text evidence="2">The sequence shown here is derived from an EMBL/GenBank/DDBJ whole genome shotgun (WGS) entry which is preliminary data.</text>
</comment>
<sequence length="207" mass="22671">MIRPCRSATFNRSSVKITEVVAPACRGDALTYRVGYPDAGRGAIAAMQLGMWQPSWRGTGRGGANSVSRSRAGVVWHARLNRRDATAKKHALPRLAAARRPRRERESSAELTGASSMGGNSPAQLEGHPRGTHGTTARRKALRLTATGRETGAQLTYLDRASKATCACSACWILKLRNNRRDEGRGVQQQQLAWRSRCNVMMRTNTN</sequence>
<dbReference type="AlphaFoldDB" id="A0A179GM97"/>
<dbReference type="EMBL" id="LSBH01000005">
    <property type="protein sequence ID" value="OAQ79026.1"/>
    <property type="molecule type" value="Genomic_DNA"/>
</dbReference>
<evidence type="ECO:0000313" key="2">
    <source>
        <dbReference type="EMBL" id="OAQ79026.1"/>
    </source>
</evidence>
<dbReference type="Proteomes" id="UP000078240">
    <property type="component" value="Unassembled WGS sequence"/>
</dbReference>
<gene>
    <name evidence="2" type="ORF">VFPBJ_07147</name>
    <name evidence="3" type="ORF">VFPFJ_02381</name>
</gene>
<dbReference type="Proteomes" id="UP000078340">
    <property type="component" value="Unassembled WGS sequence"/>
</dbReference>
<dbReference type="EMBL" id="LSBI01000002">
    <property type="protein sequence ID" value="OAQ93220.1"/>
    <property type="molecule type" value="Genomic_DNA"/>
</dbReference>
<accession>A0A179GM97</accession>
<feature type="compositionally biased region" description="Basic residues" evidence="1">
    <location>
        <begin position="88"/>
        <end position="102"/>
    </location>
</feature>
<evidence type="ECO:0000313" key="3">
    <source>
        <dbReference type="EMBL" id="OAQ93220.1"/>
    </source>
</evidence>
<feature type="region of interest" description="Disordered" evidence="1">
    <location>
        <begin position="85"/>
        <end position="137"/>
    </location>
</feature>
<feature type="compositionally biased region" description="Polar residues" evidence="1">
    <location>
        <begin position="113"/>
        <end position="123"/>
    </location>
</feature>
<reference evidence="2 4" key="1">
    <citation type="submission" date="2016-01" db="EMBL/GenBank/DDBJ databases">
        <title>Biosynthesis of antibiotic leucinostatins and their inhibition on Phytophthora in bio-control Purpureocillium lilacinum.</title>
        <authorList>
            <person name="Wang G."/>
            <person name="Liu Z."/>
            <person name="Lin R."/>
            <person name="Li E."/>
            <person name="Mao Z."/>
            <person name="Ling J."/>
            <person name="Yin W."/>
            <person name="Xie B."/>
        </authorList>
    </citation>
    <scope>NUCLEOTIDE SEQUENCE [LARGE SCALE GENOMIC DNA]</scope>
    <source>
        <strain evidence="2">PLBJ-1</strain>
        <strain evidence="3">PLFJ-1</strain>
    </source>
</reference>